<name>Q849E6_STRVN</name>
<accession>Q849E6</accession>
<proteinExistence type="predicted"/>
<sequence>MAAQTMSGGGGVCGPRRTRTEWAATPRAPTMNVRAPVTGMPSAARAAAATTTTITTITSGMVSGPPTGSGPGAGGEGMGRMPGPTCRHAMPGAGMGSWLHRERPRATSRSARRRG</sequence>
<geneLocation type="plasmid" evidence="2">
    <name>pSV2</name>
</geneLocation>
<organism evidence="2">
    <name type="scientific">Streptomyces violaceoruber</name>
    <dbReference type="NCBI Taxonomy" id="1935"/>
    <lineage>
        <taxon>Bacteria</taxon>
        <taxon>Bacillati</taxon>
        <taxon>Actinomycetota</taxon>
        <taxon>Actinomycetes</taxon>
        <taxon>Kitasatosporales</taxon>
        <taxon>Streptomycetaceae</taxon>
        <taxon>Streptomyces</taxon>
        <taxon>Streptomyces violaceoruber group</taxon>
    </lineage>
</organism>
<feature type="compositionally biased region" description="Gly residues" evidence="1">
    <location>
        <begin position="67"/>
        <end position="80"/>
    </location>
</feature>
<reference evidence="2" key="2">
    <citation type="submission" date="2002-12" db="EMBL/GenBank/DDBJ databases">
        <title>Complete nucleotide sequence of the linear plasmid pSV2 from Streptomyces violaceoruber SANK95570.</title>
        <authorList>
            <person name="Spatz K."/>
            <person name="Scholz C.J."/>
            <person name="Redenbach M."/>
        </authorList>
    </citation>
    <scope>NUCLEOTIDE SEQUENCE</scope>
    <source>
        <strain evidence="2">SANK95570</strain>
        <plasmid evidence="2">pSV2</plasmid>
    </source>
</reference>
<evidence type="ECO:0000313" key="2">
    <source>
        <dbReference type="EMBL" id="AAO50178.1"/>
    </source>
</evidence>
<keyword evidence="2" id="KW-0614">Plasmid</keyword>
<feature type="region of interest" description="Disordered" evidence="1">
    <location>
        <begin position="54"/>
        <end position="115"/>
    </location>
</feature>
<evidence type="ECO:0000256" key="1">
    <source>
        <dbReference type="SAM" id="MobiDB-lite"/>
    </source>
</evidence>
<protein>
    <submittedName>
        <fullName evidence="2">Uncharacterized protein</fullName>
    </submittedName>
</protein>
<dbReference type="EMBL" id="AY211023">
    <property type="protein sequence ID" value="AAO50178.1"/>
    <property type="molecule type" value="Genomic_DNA"/>
</dbReference>
<feature type="region of interest" description="Disordered" evidence="1">
    <location>
        <begin position="1"/>
        <end position="37"/>
    </location>
</feature>
<gene>
    <name evidence="2" type="primary">pSV2.94c</name>
</gene>
<reference evidence="2" key="1">
    <citation type="journal article" date="2002" name="FEMS Microbiol. Lett.">
        <title>Characterization of the Streptomyces violaceoruber SANK95570 plasmids pSV1 and pSV2.</title>
        <authorList>
            <person name="Spatz K."/>
            <person name="Kohn H."/>
            <person name="Redenbach M."/>
        </authorList>
    </citation>
    <scope>NUCLEOTIDE SEQUENCE</scope>
    <source>
        <strain evidence="2">SANK95570</strain>
        <plasmid evidence="2">pSV2</plasmid>
    </source>
</reference>
<dbReference type="AlphaFoldDB" id="Q849E6"/>
<feature type="compositionally biased region" description="Low complexity" evidence="1">
    <location>
        <begin position="54"/>
        <end position="66"/>
    </location>
</feature>